<dbReference type="CDD" id="cd00801">
    <property type="entry name" value="INT_P4_C"/>
    <property type="match status" value="1"/>
</dbReference>
<dbReference type="Gene3D" id="1.10.150.130">
    <property type="match status" value="1"/>
</dbReference>
<evidence type="ECO:0000313" key="7">
    <source>
        <dbReference type="Proteomes" id="UP000294489"/>
    </source>
</evidence>
<dbReference type="AlphaFoldDB" id="A0A4R8F7U9"/>
<protein>
    <submittedName>
        <fullName evidence="6">Phage integrase family protein</fullName>
    </submittedName>
</protein>
<dbReference type="InterPro" id="IPR025166">
    <property type="entry name" value="Integrase_DNA_bind_dom"/>
</dbReference>
<sequence>MLTDKQVKALKPRDRDYTLSDDTRTRGQGRLTIRVRPSGTKTWEYRYFKDGKRCKKSLGNYPTVPLVKAREAASGLAARLADTGTVAEPGEDTGTLSELMAAYIQNLRDRGKDGSADEVEAMCQTYIVEYRPDLWAKRADLVTPGDVSDLLREHIERGVTTATNRLRSWLNTAYNFGLKAHYNPRARGGRSWGLQQNPCALVPRQSDYERKGKRVLTEEEVRDVWVKIARTARVGPNMAAAIRLCFATGGQRLTGLLRLEPHMVDFATGLITQPPEITKTAVAHVIPMSRQAREILEPLHAQALDRGTKYLFPSGQFSDGHVKPNSVGVAIREYRAQFRPDKPAWSVRDIRRTVKTELGKEGVSKEDRDRLQGHAMQDISSRHYDRYDYLEEKRQAMKVWEAWLDRVIS</sequence>
<dbReference type="GO" id="GO:0015074">
    <property type="term" value="P:DNA integration"/>
    <property type="evidence" value="ECO:0007669"/>
    <property type="project" value="UniProtKB-KW"/>
</dbReference>
<dbReference type="InterPro" id="IPR011010">
    <property type="entry name" value="DNA_brk_join_enz"/>
</dbReference>
<dbReference type="GO" id="GO:0003677">
    <property type="term" value="F:DNA binding"/>
    <property type="evidence" value="ECO:0007669"/>
    <property type="project" value="UniProtKB-KW"/>
</dbReference>
<dbReference type="Gene3D" id="3.30.160.390">
    <property type="entry name" value="Integrase, DNA-binding domain"/>
    <property type="match status" value="1"/>
</dbReference>
<comment type="similarity">
    <text evidence="1">Belongs to the 'phage' integrase family.</text>
</comment>
<dbReference type="Pfam" id="PF00589">
    <property type="entry name" value="Phage_integrase"/>
    <property type="match status" value="1"/>
</dbReference>
<dbReference type="Pfam" id="PF13356">
    <property type="entry name" value="Arm-DNA-bind_3"/>
    <property type="match status" value="1"/>
</dbReference>
<dbReference type="OrthoDB" id="9795573at2"/>
<dbReference type="PANTHER" id="PTHR30629">
    <property type="entry name" value="PROPHAGE INTEGRASE"/>
    <property type="match status" value="1"/>
</dbReference>
<reference evidence="6 7" key="1">
    <citation type="submission" date="2019-03" db="EMBL/GenBank/DDBJ databases">
        <title>Freshwater and sediment microbial communities from various areas in North America, analyzing microbe dynamics in response to fracking.</title>
        <authorList>
            <person name="Lamendella R."/>
        </authorList>
    </citation>
    <scope>NUCLEOTIDE SEQUENCE [LARGE SCALE GENOMIC DNA]</scope>
    <source>
        <strain evidence="6 7">6_TX</strain>
    </source>
</reference>
<evidence type="ECO:0000256" key="4">
    <source>
        <dbReference type="ARBA" id="ARBA00023172"/>
    </source>
</evidence>
<dbReference type="GO" id="GO:0006310">
    <property type="term" value="P:DNA recombination"/>
    <property type="evidence" value="ECO:0007669"/>
    <property type="project" value="UniProtKB-KW"/>
</dbReference>
<dbReference type="InterPro" id="IPR002104">
    <property type="entry name" value="Integrase_catalytic"/>
</dbReference>
<evidence type="ECO:0000259" key="5">
    <source>
        <dbReference type="PROSITE" id="PS51898"/>
    </source>
</evidence>
<proteinExistence type="inferred from homology"/>
<keyword evidence="4" id="KW-0233">DNA recombination</keyword>
<evidence type="ECO:0000256" key="2">
    <source>
        <dbReference type="ARBA" id="ARBA00022908"/>
    </source>
</evidence>
<dbReference type="SUPFAM" id="SSF56349">
    <property type="entry name" value="DNA breaking-rejoining enzymes"/>
    <property type="match status" value="1"/>
</dbReference>
<feature type="domain" description="Tyr recombinase" evidence="5">
    <location>
        <begin position="211"/>
        <end position="398"/>
    </location>
</feature>
<dbReference type="PANTHER" id="PTHR30629:SF2">
    <property type="entry name" value="PROPHAGE INTEGRASE INTS-RELATED"/>
    <property type="match status" value="1"/>
</dbReference>
<dbReference type="Proteomes" id="UP000294489">
    <property type="component" value="Unassembled WGS sequence"/>
</dbReference>
<name>A0A4R8F7U9_9GAMM</name>
<dbReference type="Gene3D" id="1.10.443.10">
    <property type="entry name" value="Intergrase catalytic core"/>
    <property type="match status" value="1"/>
</dbReference>
<keyword evidence="2" id="KW-0229">DNA integration</keyword>
<dbReference type="InterPro" id="IPR010998">
    <property type="entry name" value="Integrase_recombinase_N"/>
</dbReference>
<dbReference type="PROSITE" id="PS51898">
    <property type="entry name" value="TYR_RECOMBINASE"/>
    <property type="match status" value="1"/>
</dbReference>
<evidence type="ECO:0000313" key="6">
    <source>
        <dbReference type="EMBL" id="TDX21654.1"/>
    </source>
</evidence>
<evidence type="ECO:0000256" key="3">
    <source>
        <dbReference type="ARBA" id="ARBA00023125"/>
    </source>
</evidence>
<dbReference type="InterPro" id="IPR038488">
    <property type="entry name" value="Integrase_DNA-bd_sf"/>
</dbReference>
<dbReference type="InterPro" id="IPR013762">
    <property type="entry name" value="Integrase-like_cat_sf"/>
</dbReference>
<keyword evidence="3" id="KW-0238">DNA-binding</keyword>
<dbReference type="EMBL" id="SOEC01000034">
    <property type="protein sequence ID" value="TDX21654.1"/>
    <property type="molecule type" value="Genomic_DNA"/>
</dbReference>
<accession>A0A4R8F7U9</accession>
<gene>
    <name evidence="6" type="ORF">DFO67_13422</name>
</gene>
<dbReference type="InterPro" id="IPR050808">
    <property type="entry name" value="Phage_Integrase"/>
</dbReference>
<evidence type="ECO:0000256" key="1">
    <source>
        <dbReference type="ARBA" id="ARBA00008857"/>
    </source>
</evidence>
<comment type="caution">
    <text evidence="6">The sequence shown here is derived from an EMBL/GenBank/DDBJ whole genome shotgun (WGS) entry which is preliminary data.</text>
</comment>
<organism evidence="6 7">
    <name type="scientific">Modicisalibacter xianhensis</name>
    <dbReference type="NCBI Taxonomy" id="442341"/>
    <lineage>
        <taxon>Bacteria</taxon>
        <taxon>Pseudomonadati</taxon>
        <taxon>Pseudomonadota</taxon>
        <taxon>Gammaproteobacteria</taxon>
        <taxon>Oceanospirillales</taxon>
        <taxon>Halomonadaceae</taxon>
        <taxon>Modicisalibacter</taxon>
    </lineage>
</organism>
<dbReference type="RefSeq" id="WP_134021452.1">
    <property type="nucleotide sequence ID" value="NZ_SOEC01000034.1"/>
</dbReference>